<accession>A0A2G5USZ5</accession>
<keyword evidence="3" id="KW-1185">Reference proteome</keyword>
<feature type="compositionally biased region" description="Basic and acidic residues" evidence="1">
    <location>
        <begin position="88"/>
        <end position="98"/>
    </location>
</feature>
<evidence type="ECO:0000313" key="2">
    <source>
        <dbReference type="EMBL" id="PIC42672.1"/>
    </source>
</evidence>
<proteinExistence type="predicted"/>
<feature type="region of interest" description="Disordered" evidence="1">
    <location>
        <begin position="50"/>
        <end position="98"/>
    </location>
</feature>
<organism evidence="2 3">
    <name type="scientific">Caenorhabditis nigoni</name>
    <dbReference type="NCBI Taxonomy" id="1611254"/>
    <lineage>
        <taxon>Eukaryota</taxon>
        <taxon>Metazoa</taxon>
        <taxon>Ecdysozoa</taxon>
        <taxon>Nematoda</taxon>
        <taxon>Chromadorea</taxon>
        <taxon>Rhabditida</taxon>
        <taxon>Rhabditina</taxon>
        <taxon>Rhabditomorpha</taxon>
        <taxon>Rhabditoidea</taxon>
        <taxon>Rhabditidae</taxon>
        <taxon>Peloderinae</taxon>
        <taxon>Caenorhabditis</taxon>
    </lineage>
</organism>
<dbReference type="EMBL" id="PDUG01000003">
    <property type="protein sequence ID" value="PIC42672.1"/>
    <property type="molecule type" value="Genomic_DNA"/>
</dbReference>
<feature type="compositionally biased region" description="Basic and acidic residues" evidence="1">
    <location>
        <begin position="55"/>
        <end position="64"/>
    </location>
</feature>
<name>A0A2G5USZ5_9PELO</name>
<reference evidence="3" key="1">
    <citation type="submission" date="2017-10" db="EMBL/GenBank/DDBJ databases">
        <title>Rapid genome shrinkage in a self-fertile nematode reveals novel sperm competition proteins.</title>
        <authorList>
            <person name="Yin D."/>
            <person name="Schwarz E.M."/>
            <person name="Thomas C.G."/>
            <person name="Felde R.L."/>
            <person name="Korf I.F."/>
            <person name="Cutter A.D."/>
            <person name="Schartner C.M."/>
            <person name="Ralston E.J."/>
            <person name="Meyer B.J."/>
            <person name="Haag E.S."/>
        </authorList>
    </citation>
    <scope>NUCLEOTIDE SEQUENCE [LARGE SCALE GENOMIC DNA]</scope>
    <source>
        <strain evidence="3">JU1422</strain>
    </source>
</reference>
<evidence type="ECO:0000313" key="3">
    <source>
        <dbReference type="Proteomes" id="UP000230233"/>
    </source>
</evidence>
<dbReference type="Proteomes" id="UP000230233">
    <property type="component" value="Chromosome III"/>
</dbReference>
<gene>
    <name evidence="2" type="primary">Cnig_chr_III.g9675</name>
    <name evidence="2" type="ORF">B9Z55_009675</name>
</gene>
<sequence>MRFGGVIDLYGRRRRRRRGMELQLSTTPTEKNEMNEGLLLLLRMIDRNGKKRKIETREKGRRKEEEEDVRGWRGTSGKAAGASHRSSRAGEKKTLSKKGMMREYVKGWRVQRAIGTE</sequence>
<evidence type="ECO:0000256" key="1">
    <source>
        <dbReference type="SAM" id="MobiDB-lite"/>
    </source>
</evidence>
<protein>
    <submittedName>
        <fullName evidence="2">Uncharacterized protein</fullName>
    </submittedName>
</protein>
<comment type="caution">
    <text evidence="2">The sequence shown here is derived from an EMBL/GenBank/DDBJ whole genome shotgun (WGS) entry which is preliminary data.</text>
</comment>
<dbReference type="AlphaFoldDB" id="A0A2G5USZ5"/>